<accession>A0A3S2N873</accession>
<gene>
    <name evidence="2" type="ORF">OJAV_G00007910</name>
</gene>
<evidence type="ECO:0000256" key="1">
    <source>
        <dbReference type="SAM" id="MobiDB-lite"/>
    </source>
</evidence>
<organism evidence="2 3">
    <name type="scientific">Oryzias javanicus</name>
    <name type="common">Javanese ricefish</name>
    <name type="synonym">Aplocheilus javanicus</name>
    <dbReference type="NCBI Taxonomy" id="123683"/>
    <lineage>
        <taxon>Eukaryota</taxon>
        <taxon>Metazoa</taxon>
        <taxon>Chordata</taxon>
        <taxon>Craniata</taxon>
        <taxon>Vertebrata</taxon>
        <taxon>Euteleostomi</taxon>
        <taxon>Actinopterygii</taxon>
        <taxon>Neopterygii</taxon>
        <taxon>Teleostei</taxon>
        <taxon>Neoteleostei</taxon>
        <taxon>Acanthomorphata</taxon>
        <taxon>Ovalentaria</taxon>
        <taxon>Atherinomorphae</taxon>
        <taxon>Beloniformes</taxon>
        <taxon>Adrianichthyidae</taxon>
        <taxon>Oryziinae</taxon>
        <taxon>Oryzias</taxon>
    </lineage>
</organism>
<name>A0A3S2N873_ORYJA</name>
<dbReference type="AlphaFoldDB" id="A0A3S2N873"/>
<evidence type="ECO:0000313" key="3">
    <source>
        <dbReference type="Proteomes" id="UP000283210"/>
    </source>
</evidence>
<dbReference type="EMBL" id="CM012437">
    <property type="protein sequence ID" value="RVE76467.1"/>
    <property type="molecule type" value="Genomic_DNA"/>
</dbReference>
<reference evidence="2 3" key="1">
    <citation type="submission" date="2018-11" db="EMBL/GenBank/DDBJ databases">
        <authorList>
            <person name="Lopez-Roques C."/>
            <person name="Donnadieu C."/>
            <person name="Bouchez O."/>
            <person name="Klopp C."/>
            <person name="Cabau C."/>
            <person name="Zahm M."/>
        </authorList>
    </citation>
    <scope>NUCLEOTIDE SEQUENCE [LARGE SCALE GENOMIC DNA]</scope>
    <source>
        <strain evidence="2">RS831</strain>
        <tissue evidence="2">Whole body</tissue>
    </source>
</reference>
<dbReference type="Proteomes" id="UP000283210">
    <property type="component" value="Chromosome 1"/>
</dbReference>
<protein>
    <submittedName>
        <fullName evidence="2">Uncharacterized protein</fullName>
    </submittedName>
</protein>
<proteinExistence type="predicted"/>
<reference evidence="2 3" key="2">
    <citation type="submission" date="2019-01" db="EMBL/GenBank/DDBJ databases">
        <title>A chromosome length genome reference of the Java medaka (oryzias javanicus).</title>
        <authorList>
            <person name="Herpin A."/>
            <person name="Takehana Y."/>
            <person name="Naruse K."/>
            <person name="Ansai S."/>
            <person name="Kawaguchi M."/>
        </authorList>
    </citation>
    <scope>NUCLEOTIDE SEQUENCE [LARGE SCALE GENOMIC DNA]</scope>
    <source>
        <strain evidence="2">RS831</strain>
        <tissue evidence="2">Whole body</tissue>
    </source>
</reference>
<feature type="region of interest" description="Disordered" evidence="1">
    <location>
        <begin position="120"/>
        <end position="151"/>
    </location>
</feature>
<evidence type="ECO:0000313" key="2">
    <source>
        <dbReference type="EMBL" id="RVE76467.1"/>
    </source>
</evidence>
<keyword evidence="3" id="KW-1185">Reference proteome</keyword>
<dbReference type="OrthoDB" id="416553at2759"/>
<sequence>MEGMAVCGPAASYCSAQRFTFLFTHLRTTEATHQLLPNRMSVFQRLTPLLADPSASRRQTNEHPKVGLLPSLSSPVIKKKAIHIPSFNEKVLMFKKSPAADESFDLVSIKMPLQSWMSEVGQKEKRENGQGASTRIEPETHFSPHLPQNPTATFLQRQMPRPFSPF</sequence>